<organism evidence="12 13">
    <name type="scientific">Candidatus Blochmannia vicinus</name>
    <name type="common">nom. nud.</name>
    <dbReference type="NCBI Taxonomy" id="251540"/>
    <lineage>
        <taxon>Bacteria</taxon>
        <taxon>Pseudomonadati</taxon>
        <taxon>Pseudomonadota</taxon>
        <taxon>Gammaproteobacteria</taxon>
        <taxon>Enterobacterales</taxon>
        <taxon>Enterobacteriaceae</taxon>
        <taxon>ant endosymbionts</taxon>
        <taxon>Candidatus Blochmanniella</taxon>
    </lineage>
</organism>
<dbReference type="InterPro" id="IPR005811">
    <property type="entry name" value="SUCC_ACL_C"/>
</dbReference>
<feature type="binding site" evidence="10">
    <location>
        <position position="109"/>
    </location>
    <ligand>
        <name>ATP</name>
        <dbReference type="ChEBI" id="CHEBI:30616"/>
    </ligand>
</feature>
<comment type="catalytic activity">
    <reaction evidence="9">
        <text>GTP + succinate + CoA = succinyl-CoA + GDP + phosphate</text>
        <dbReference type="Rhea" id="RHEA:22120"/>
        <dbReference type="ChEBI" id="CHEBI:30031"/>
        <dbReference type="ChEBI" id="CHEBI:37565"/>
        <dbReference type="ChEBI" id="CHEBI:43474"/>
        <dbReference type="ChEBI" id="CHEBI:57287"/>
        <dbReference type="ChEBI" id="CHEBI:57292"/>
        <dbReference type="ChEBI" id="CHEBI:58189"/>
    </reaction>
    <physiologicalReaction direction="right-to-left" evidence="9">
        <dbReference type="Rhea" id="RHEA:22122"/>
    </physiologicalReaction>
</comment>
<comment type="caution">
    <text evidence="10">Lacks conserved residue(s) required for the propagation of feature annotation.</text>
</comment>
<dbReference type="Proteomes" id="UP001056209">
    <property type="component" value="Chromosome"/>
</dbReference>
<dbReference type="Pfam" id="PF08442">
    <property type="entry name" value="ATP-grasp_2"/>
    <property type="match status" value="1"/>
</dbReference>
<evidence type="ECO:0000256" key="5">
    <source>
        <dbReference type="ARBA" id="ARBA00022741"/>
    </source>
</evidence>
<evidence type="ECO:0000256" key="7">
    <source>
        <dbReference type="ARBA" id="ARBA00022842"/>
    </source>
</evidence>
<feature type="binding site" evidence="10">
    <location>
        <position position="48"/>
    </location>
    <ligand>
        <name>ATP</name>
        <dbReference type="ChEBI" id="CHEBI:30616"/>
    </ligand>
</feature>
<feature type="binding site" evidence="10">
    <location>
        <position position="215"/>
    </location>
    <ligand>
        <name>Mg(2+)</name>
        <dbReference type="ChEBI" id="CHEBI:18420"/>
    </ligand>
</feature>
<dbReference type="FunFam" id="3.30.470.20:FF:000002">
    <property type="entry name" value="Succinate--CoA ligase [ADP-forming] subunit beta"/>
    <property type="match status" value="1"/>
</dbReference>
<comment type="cofactor">
    <cofactor evidence="10">
        <name>Mg(2+)</name>
        <dbReference type="ChEBI" id="CHEBI:18420"/>
    </cofactor>
    <text evidence="10">Binds 1 Mg(2+) ion per subunit.</text>
</comment>
<evidence type="ECO:0000259" key="11">
    <source>
        <dbReference type="PROSITE" id="PS50975"/>
    </source>
</evidence>
<evidence type="ECO:0000256" key="4">
    <source>
        <dbReference type="ARBA" id="ARBA00022723"/>
    </source>
</evidence>
<evidence type="ECO:0000313" key="13">
    <source>
        <dbReference type="Proteomes" id="UP001056209"/>
    </source>
</evidence>
<dbReference type="Gene3D" id="3.40.50.261">
    <property type="entry name" value="Succinyl-CoA synthetase domains"/>
    <property type="match status" value="1"/>
</dbReference>
<dbReference type="Gene3D" id="3.30.1490.20">
    <property type="entry name" value="ATP-grasp fold, A domain"/>
    <property type="match status" value="1"/>
</dbReference>
<dbReference type="FunFam" id="3.40.50.261:FF:000001">
    <property type="entry name" value="Succinate--CoA ligase [ADP-forming] subunit beta"/>
    <property type="match status" value="1"/>
</dbReference>
<dbReference type="PANTHER" id="PTHR11815">
    <property type="entry name" value="SUCCINYL-COA SYNTHETASE BETA CHAIN"/>
    <property type="match status" value="1"/>
</dbReference>
<evidence type="ECO:0000256" key="1">
    <source>
        <dbReference type="ARBA" id="ARBA00009182"/>
    </source>
</evidence>
<dbReference type="AlphaFoldDB" id="A0A9Q8X164"/>
<dbReference type="GO" id="GO:0004775">
    <property type="term" value="F:succinate-CoA ligase (ADP-forming) activity"/>
    <property type="evidence" value="ECO:0007669"/>
    <property type="project" value="UniProtKB-UniRule"/>
</dbReference>
<dbReference type="PIRSF" id="PIRSF001554">
    <property type="entry name" value="SucCS_beta"/>
    <property type="match status" value="1"/>
</dbReference>
<comment type="subunit">
    <text evidence="10">Heterotetramer of two alpha and two beta subunits.</text>
</comment>
<protein>
    <recommendedName>
        <fullName evidence="10">Succinate--CoA ligase [ADP-forming] subunit beta</fullName>
        <ecNumber evidence="10">6.2.1.5</ecNumber>
    </recommendedName>
    <alternativeName>
        <fullName evidence="10">Succinyl-CoA synthetase subunit beta</fullName>
        <shortName evidence="10">SCS-beta</shortName>
    </alternativeName>
</protein>
<sequence length="396" mass="43632">MNLYEYQAKKLLIKYNLPVLKGCLCANLIDVEHYISSCSIKNGPWVVKCQIQAGGRAKSGGVRIVHDTTDILSFATRWLGNNLITYQTTDTGELVNYILIEPSVKIIQELYLSILIDRDESQIICIASTQGGINIENIAQKTPDLIHKTTINPLVGMHPYQGRILACKLGLSGVKINQFAKIVVDATHMLLKKDLMLIEINPLAITDNDQFFCLDAKIITDHNATFRQSELLNIRATNKTYNTLPDNQWDSINYVPLDGNIGCMVNGAGLAMATMDVIKSLGGMPANFLDIGGNANKECIMSSFYMILKDTKVKAILVNIFGGIVCCDLVADSIITVLSTYNKTHIPIVVRLEGNNSTLGTNRLIDSKLNVVVTDNLIYAIKQIVTAVKLNNVNIN</sequence>
<keyword evidence="6 10" id="KW-0067">ATP-binding</keyword>
<dbReference type="PANTHER" id="PTHR11815:SF10">
    <property type="entry name" value="SUCCINATE--COA LIGASE [GDP-FORMING] SUBUNIT BETA, MITOCHONDRIAL"/>
    <property type="match status" value="1"/>
</dbReference>
<feature type="binding site" evidence="10">
    <location>
        <position position="201"/>
    </location>
    <ligand>
        <name>Mg(2+)</name>
        <dbReference type="ChEBI" id="CHEBI:18420"/>
    </ligand>
</feature>
<dbReference type="RefSeq" id="WP_250248873.1">
    <property type="nucleotide sequence ID" value="NZ_CP097753.1"/>
</dbReference>
<dbReference type="EC" id="6.2.1.5" evidence="10"/>
<dbReference type="InterPro" id="IPR005809">
    <property type="entry name" value="Succ_CoA_ligase-like_bsu"/>
</dbReference>
<comment type="catalytic activity">
    <reaction evidence="8">
        <text>succinate + ATP + CoA = succinyl-CoA + ADP + phosphate</text>
        <dbReference type="Rhea" id="RHEA:17661"/>
        <dbReference type="ChEBI" id="CHEBI:30031"/>
        <dbReference type="ChEBI" id="CHEBI:30616"/>
        <dbReference type="ChEBI" id="CHEBI:43474"/>
        <dbReference type="ChEBI" id="CHEBI:57287"/>
        <dbReference type="ChEBI" id="CHEBI:57292"/>
        <dbReference type="ChEBI" id="CHEBI:456216"/>
        <dbReference type="EC" id="6.2.1.5"/>
    </reaction>
    <physiologicalReaction direction="right-to-left" evidence="8">
        <dbReference type="Rhea" id="RHEA:17663"/>
    </physiologicalReaction>
</comment>
<dbReference type="SUPFAM" id="SSF52210">
    <property type="entry name" value="Succinyl-CoA synthetase domains"/>
    <property type="match status" value="1"/>
</dbReference>
<dbReference type="GO" id="GO:0006104">
    <property type="term" value="P:succinyl-CoA metabolic process"/>
    <property type="evidence" value="ECO:0007669"/>
    <property type="project" value="TreeGrafter"/>
</dbReference>
<dbReference type="Pfam" id="PF00549">
    <property type="entry name" value="Ligase_CoA"/>
    <property type="match status" value="1"/>
</dbReference>
<dbReference type="PROSITE" id="PS50975">
    <property type="entry name" value="ATP_GRASP"/>
    <property type="match status" value="1"/>
</dbReference>
<dbReference type="InterPro" id="IPR013650">
    <property type="entry name" value="ATP-grasp_succ-CoA_synth-type"/>
</dbReference>
<evidence type="ECO:0000256" key="6">
    <source>
        <dbReference type="ARBA" id="ARBA00022840"/>
    </source>
</evidence>
<feature type="binding site" evidence="10">
    <location>
        <position position="104"/>
    </location>
    <ligand>
        <name>ATP</name>
        <dbReference type="ChEBI" id="CHEBI:30616"/>
    </ligand>
</feature>
<dbReference type="InterPro" id="IPR016102">
    <property type="entry name" value="Succinyl-CoA_synth-like"/>
</dbReference>
<dbReference type="Gene3D" id="3.30.470.20">
    <property type="entry name" value="ATP-grasp fold, B domain"/>
    <property type="match status" value="1"/>
</dbReference>
<dbReference type="GO" id="GO:0005829">
    <property type="term" value="C:cytosol"/>
    <property type="evidence" value="ECO:0007669"/>
    <property type="project" value="TreeGrafter"/>
</dbReference>
<dbReference type="EMBL" id="CP097753">
    <property type="protein sequence ID" value="URJ28418.1"/>
    <property type="molecule type" value="Genomic_DNA"/>
</dbReference>
<dbReference type="FunFam" id="3.30.1490.20:FF:000002">
    <property type="entry name" value="Succinate--CoA ligase [ADP-forming] subunit beta"/>
    <property type="match status" value="1"/>
</dbReference>
<dbReference type="GO" id="GO:0042709">
    <property type="term" value="C:succinate-CoA ligase complex"/>
    <property type="evidence" value="ECO:0007669"/>
    <property type="project" value="UniProtKB-ARBA"/>
</dbReference>
<dbReference type="PROSITE" id="PS01217">
    <property type="entry name" value="SUCCINYL_COA_LIG_3"/>
    <property type="match status" value="1"/>
</dbReference>
<dbReference type="SUPFAM" id="SSF56059">
    <property type="entry name" value="Glutathione synthetase ATP-binding domain-like"/>
    <property type="match status" value="1"/>
</dbReference>
<accession>A0A9Q8X164</accession>
<dbReference type="NCBIfam" id="NF001913">
    <property type="entry name" value="PRK00696.1"/>
    <property type="match status" value="1"/>
</dbReference>
<gene>
    <name evidence="10 12" type="primary">sucC</name>
    <name evidence="12" type="ORF">M9393_01540</name>
</gene>
<keyword evidence="5 10" id="KW-0547">Nucleotide-binding</keyword>
<dbReference type="InterPro" id="IPR011761">
    <property type="entry name" value="ATP-grasp"/>
</dbReference>
<feature type="binding site" evidence="10">
    <location>
        <begin position="323"/>
        <end position="325"/>
    </location>
    <ligand>
        <name>substrate</name>
        <note>ligand shared with subunit alpha</note>
    </ligand>
</feature>
<feature type="binding site" evidence="10">
    <location>
        <position position="266"/>
    </location>
    <ligand>
        <name>substrate</name>
        <note>ligand shared with subunit alpha</note>
    </ligand>
</feature>
<evidence type="ECO:0000256" key="9">
    <source>
        <dbReference type="ARBA" id="ARBA00052891"/>
    </source>
</evidence>
<dbReference type="HAMAP" id="MF_00558">
    <property type="entry name" value="Succ_CoA_beta"/>
    <property type="match status" value="1"/>
</dbReference>
<dbReference type="GO" id="GO:0000287">
    <property type="term" value="F:magnesium ion binding"/>
    <property type="evidence" value="ECO:0007669"/>
    <property type="project" value="UniProtKB-UniRule"/>
</dbReference>
<dbReference type="InterPro" id="IPR017866">
    <property type="entry name" value="Succ-CoA_synthase_bsu_CS"/>
</dbReference>
<comment type="similarity">
    <text evidence="1 10">Belongs to the succinate/malate CoA ligase beta subunit family.</text>
</comment>
<feature type="binding site" evidence="10">
    <location>
        <position position="101"/>
    </location>
    <ligand>
        <name>ATP</name>
        <dbReference type="ChEBI" id="CHEBI:30616"/>
    </ligand>
</feature>
<keyword evidence="2 10" id="KW-0816">Tricarboxylic acid cycle</keyword>
<evidence type="ECO:0000256" key="2">
    <source>
        <dbReference type="ARBA" id="ARBA00022532"/>
    </source>
</evidence>
<dbReference type="GO" id="GO:0005524">
    <property type="term" value="F:ATP binding"/>
    <property type="evidence" value="ECO:0007669"/>
    <property type="project" value="UniProtKB-UniRule"/>
</dbReference>
<keyword evidence="3 10" id="KW-0436">Ligase</keyword>
<evidence type="ECO:0000256" key="8">
    <source>
        <dbReference type="ARBA" id="ARBA00050563"/>
    </source>
</evidence>
<proteinExistence type="inferred from homology"/>
<dbReference type="GO" id="GO:0006099">
    <property type="term" value="P:tricarboxylic acid cycle"/>
    <property type="evidence" value="ECO:0007669"/>
    <property type="project" value="UniProtKB-UniRule"/>
</dbReference>
<keyword evidence="4 10" id="KW-0479">Metal-binding</keyword>
<comment type="pathway">
    <text evidence="10">Carbohydrate metabolism; tricarboxylic acid cycle; succinate from succinyl-CoA (ligase route): step 1/1.</text>
</comment>
<dbReference type="NCBIfam" id="TIGR01016">
    <property type="entry name" value="sucCoAbeta"/>
    <property type="match status" value="1"/>
</dbReference>
<feature type="domain" description="ATP-grasp" evidence="11">
    <location>
        <begin position="9"/>
        <end position="230"/>
    </location>
</feature>
<evidence type="ECO:0000313" key="12">
    <source>
        <dbReference type="EMBL" id="URJ28418.1"/>
    </source>
</evidence>
<keyword evidence="7 10" id="KW-0460">Magnesium</keyword>
<evidence type="ECO:0000256" key="3">
    <source>
        <dbReference type="ARBA" id="ARBA00022598"/>
    </source>
</evidence>
<evidence type="ECO:0000256" key="10">
    <source>
        <dbReference type="HAMAP-Rule" id="MF_00558"/>
    </source>
</evidence>
<name>A0A9Q8X164_9ENTR</name>
<dbReference type="InterPro" id="IPR013815">
    <property type="entry name" value="ATP_grasp_subdomain_1"/>
</dbReference>
<comment type="function">
    <text evidence="10">Succinyl-CoA synthetase functions in the citric acid cycle (TCA), coupling the hydrolysis of succinyl-CoA to the synthesis of either ATP or GTP and thus represents the only step of substrate-level phosphorylation in the TCA. The beta subunit provides nucleotide specificity of the enzyme and binds the substrate succinate, while the binding sites for coenzyme A and phosphate are found in the alpha subunit.</text>
</comment>
<reference evidence="12" key="1">
    <citation type="submission" date="2022-05" db="EMBL/GenBank/DDBJ databases">
        <title>Impact of host demography and evolutionary history on endosymbiont molecular evolution: a test in carpenter ants (Genus Camponotus) and their Blochmannia endosymbionts.</title>
        <authorList>
            <person name="Manthey J.D."/>
            <person name="Giron J.C."/>
            <person name="Hruska J.P."/>
        </authorList>
    </citation>
    <scope>NUCLEOTIDE SEQUENCE</scope>
    <source>
        <strain evidence="12">C-039</strain>
    </source>
</reference>